<feature type="transmembrane region" description="Helical" evidence="14">
    <location>
        <begin position="138"/>
        <end position="156"/>
    </location>
</feature>
<evidence type="ECO:0000256" key="1">
    <source>
        <dbReference type="ARBA" id="ARBA00004477"/>
    </source>
</evidence>
<evidence type="ECO:0000313" key="16">
    <source>
        <dbReference type="EMBL" id="KAJ3225723.1"/>
    </source>
</evidence>
<dbReference type="EC" id="2.4.1.109" evidence="4 14"/>
<feature type="domain" description="MIR" evidence="15">
    <location>
        <begin position="485"/>
        <end position="543"/>
    </location>
</feature>
<evidence type="ECO:0000256" key="14">
    <source>
        <dbReference type="RuleBase" id="RU367007"/>
    </source>
</evidence>
<dbReference type="Proteomes" id="UP001211065">
    <property type="component" value="Unassembled WGS sequence"/>
</dbReference>
<comment type="pathway">
    <text evidence="2 14">Protein modification; protein glycosylation.</text>
</comment>
<evidence type="ECO:0000256" key="13">
    <source>
        <dbReference type="ARBA" id="ARBA00045102"/>
    </source>
</evidence>
<dbReference type="Pfam" id="PF16192">
    <property type="entry name" value="PMT_4TMC"/>
    <property type="match status" value="1"/>
</dbReference>
<comment type="caution">
    <text evidence="16">The sequence shown here is derived from an EMBL/GenBank/DDBJ whole genome shotgun (WGS) entry which is preliminary data.</text>
</comment>
<dbReference type="GO" id="GO:0005789">
    <property type="term" value="C:endoplasmic reticulum membrane"/>
    <property type="evidence" value="ECO:0007669"/>
    <property type="project" value="UniProtKB-SubCell"/>
</dbReference>
<comment type="function">
    <text evidence="14">Transfers mannose from Dol-P-mannose to Ser or Thr residues on proteins.</text>
</comment>
<comment type="catalytic activity">
    <reaction evidence="12 14">
        <text>a di-trans,poly-cis-dolichyl beta-D-mannosyl phosphate + L-threonyl-[protein] = 3-O-(alpha-D-mannosyl)-L-threonyl-[protein] + a di-trans,poly-cis-dolichyl phosphate + H(+)</text>
        <dbReference type="Rhea" id="RHEA:53396"/>
        <dbReference type="Rhea" id="RHEA-COMP:11060"/>
        <dbReference type="Rhea" id="RHEA-COMP:13547"/>
        <dbReference type="Rhea" id="RHEA-COMP:19498"/>
        <dbReference type="Rhea" id="RHEA-COMP:19501"/>
        <dbReference type="ChEBI" id="CHEBI:15378"/>
        <dbReference type="ChEBI" id="CHEBI:30013"/>
        <dbReference type="ChEBI" id="CHEBI:57683"/>
        <dbReference type="ChEBI" id="CHEBI:58211"/>
        <dbReference type="ChEBI" id="CHEBI:137323"/>
        <dbReference type="EC" id="2.4.1.109"/>
    </reaction>
</comment>
<name>A0AAD5UA00_9FUNG</name>
<reference evidence="16" key="1">
    <citation type="submission" date="2020-05" db="EMBL/GenBank/DDBJ databases">
        <title>Phylogenomic resolution of chytrid fungi.</title>
        <authorList>
            <person name="Stajich J.E."/>
            <person name="Amses K."/>
            <person name="Simmons R."/>
            <person name="Seto K."/>
            <person name="Myers J."/>
            <person name="Bonds A."/>
            <person name="Quandt C.A."/>
            <person name="Barry K."/>
            <person name="Liu P."/>
            <person name="Grigoriev I."/>
            <person name="Longcore J.E."/>
            <person name="James T.Y."/>
        </authorList>
    </citation>
    <scope>NUCLEOTIDE SEQUENCE</scope>
    <source>
        <strain evidence="16">JEL0476</strain>
    </source>
</reference>
<dbReference type="SUPFAM" id="SSF82109">
    <property type="entry name" value="MIR domain"/>
    <property type="match status" value="1"/>
</dbReference>
<feature type="transmembrane region" description="Helical" evidence="14">
    <location>
        <begin position="275"/>
        <end position="296"/>
    </location>
</feature>
<dbReference type="PANTHER" id="PTHR10050">
    <property type="entry name" value="DOLICHYL-PHOSPHATE-MANNOSE--PROTEIN MANNOSYLTRANSFERASE"/>
    <property type="match status" value="1"/>
</dbReference>
<dbReference type="InterPro" id="IPR027005">
    <property type="entry name" value="PMT-like"/>
</dbReference>
<evidence type="ECO:0000256" key="7">
    <source>
        <dbReference type="ARBA" id="ARBA00022692"/>
    </source>
</evidence>
<evidence type="ECO:0000256" key="2">
    <source>
        <dbReference type="ARBA" id="ARBA00004922"/>
    </source>
</evidence>
<keyword evidence="11 14" id="KW-0472">Membrane</keyword>
<keyword evidence="8" id="KW-0677">Repeat</keyword>
<accession>A0AAD5UA00</accession>
<feature type="domain" description="MIR" evidence="15">
    <location>
        <begin position="420"/>
        <end position="477"/>
    </location>
</feature>
<keyword evidence="5 14" id="KW-0328">Glycosyltransferase</keyword>
<dbReference type="GO" id="GO:0004169">
    <property type="term" value="F:dolichyl-phosphate-mannose-protein mannosyltransferase activity"/>
    <property type="evidence" value="ECO:0007669"/>
    <property type="project" value="UniProtKB-UniRule"/>
</dbReference>
<dbReference type="PROSITE" id="PS50919">
    <property type="entry name" value="MIR"/>
    <property type="match status" value="3"/>
</dbReference>
<dbReference type="PANTHER" id="PTHR10050:SF46">
    <property type="entry name" value="PROTEIN O-MANNOSYL-TRANSFERASE 2"/>
    <property type="match status" value="1"/>
</dbReference>
<feature type="transmembrane region" description="Helical" evidence="14">
    <location>
        <begin position="96"/>
        <end position="118"/>
    </location>
</feature>
<dbReference type="EMBL" id="JADGJW010000054">
    <property type="protein sequence ID" value="KAJ3225723.1"/>
    <property type="molecule type" value="Genomic_DNA"/>
</dbReference>
<dbReference type="InterPro" id="IPR003342">
    <property type="entry name" value="ArnT-like_N"/>
</dbReference>
<feature type="transmembrane region" description="Helical" evidence="14">
    <location>
        <begin position="622"/>
        <end position="643"/>
    </location>
</feature>
<keyword evidence="9 14" id="KW-0256">Endoplasmic reticulum</keyword>
<evidence type="ECO:0000256" key="6">
    <source>
        <dbReference type="ARBA" id="ARBA00022679"/>
    </source>
</evidence>
<feature type="transmembrane region" description="Helical" evidence="14">
    <location>
        <begin position="168"/>
        <end position="188"/>
    </location>
</feature>
<dbReference type="AlphaFoldDB" id="A0AAD5UA00"/>
<organism evidence="16 17">
    <name type="scientific">Clydaea vesicula</name>
    <dbReference type="NCBI Taxonomy" id="447962"/>
    <lineage>
        <taxon>Eukaryota</taxon>
        <taxon>Fungi</taxon>
        <taxon>Fungi incertae sedis</taxon>
        <taxon>Chytridiomycota</taxon>
        <taxon>Chytridiomycota incertae sedis</taxon>
        <taxon>Chytridiomycetes</taxon>
        <taxon>Lobulomycetales</taxon>
        <taxon>Lobulomycetaceae</taxon>
        <taxon>Clydaea</taxon>
    </lineage>
</organism>
<dbReference type="Gene3D" id="2.80.10.50">
    <property type="match status" value="1"/>
</dbReference>
<protein>
    <recommendedName>
        <fullName evidence="4 14">Dolichyl-phosphate-mannose--protein mannosyltransferase</fullName>
        <ecNumber evidence="4 14">2.4.1.109</ecNumber>
    </recommendedName>
</protein>
<evidence type="ECO:0000256" key="10">
    <source>
        <dbReference type="ARBA" id="ARBA00022989"/>
    </source>
</evidence>
<evidence type="ECO:0000256" key="9">
    <source>
        <dbReference type="ARBA" id="ARBA00022824"/>
    </source>
</evidence>
<comment type="catalytic activity">
    <reaction evidence="13 14">
        <text>a di-trans,poly-cis-dolichyl beta-D-mannosyl phosphate + L-seryl-[protein] = 3-O-(alpha-D-mannosyl)-L-seryl-[protein] + a di-trans,poly-cis-dolichyl phosphate + H(+)</text>
        <dbReference type="Rhea" id="RHEA:17377"/>
        <dbReference type="Rhea" id="RHEA-COMP:9863"/>
        <dbReference type="Rhea" id="RHEA-COMP:13546"/>
        <dbReference type="Rhea" id="RHEA-COMP:19498"/>
        <dbReference type="Rhea" id="RHEA-COMP:19501"/>
        <dbReference type="ChEBI" id="CHEBI:15378"/>
        <dbReference type="ChEBI" id="CHEBI:29999"/>
        <dbReference type="ChEBI" id="CHEBI:57683"/>
        <dbReference type="ChEBI" id="CHEBI:58211"/>
        <dbReference type="ChEBI" id="CHEBI:137321"/>
        <dbReference type="EC" id="2.4.1.109"/>
    </reaction>
</comment>
<keyword evidence="7 14" id="KW-0812">Transmembrane</keyword>
<evidence type="ECO:0000256" key="4">
    <source>
        <dbReference type="ARBA" id="ARBA00012839"/>
    </source>
</evidence>
<evidence type="ECO:0000259" key="15">
    <source>
        <dbReference type="PROSITE" id="PS50919"/>
    </source>
</evidence>
<comment type="caution">
    <text evidence="14">Lacks conserved residue(s) required for the propagation of feature annotation.</text>
</comment>
<evidence type="ECO:0000256" key="8">
    <source>
        <dbReference type="ARBA" id="ARBA00022737"/>
    </source>
</evidence>
<gene>
    <name evidence="16" type="primary">PMT2</name>
    <name evidence="16" type="ORF">HK099_006336</name>
</gene>
<evidence type="ECO:0000256" key="3">
    <source>
        <dbReference type="ARBA" id="ARBA00007222"/>
    </source>
</evidence>
<dbReference type="Pfam" id="PF02815">
    <property type="entry name" value="MIR"/>
    <property type="match status" value="1"/>
</dbReference>
<evidence type="ECO:0000313" key="17">
    <source>
        <dbReference type="Proteomes" id="UP001211065"/>
    </source>
</evidence>
<feature type="domain" description="MIR" evidence="15">
    <location>
        <begin position="328"/>
        <end position="382"/>
    </location>
</feature>
<evidence type="ECO:0000256" key="11">
    <source>
        <dbReference type="ARBA" id="ARBA00023136"/>
    </source>
</evidence>
<keyword evidence="10 14" id="KW-1133">Transmembrane helix</keyword>
<dbReference type="FunFam" id="2.80.10.50:FF:000012">
    <property type="entry name" value="Protein O-mannosyl-transferase 1"/>
    <property type="match status" value="1"/>
</dbReference>
<proteinExistence type="inferred from homology"/>
<comment type="subcellular location">
    <subcellularLocation>
        <location evidence="1 14">Endoplasmic reticulum membrane</location>
        <topology evidence="1 14">Multi-pass membrane protein</topology>
    </subcellularLocation>
</comment>
<dbReference type="InterPro" id="IPR032421">
    <property type="entry name" value="PMT_4TMC"/>
</dbReference>
<evidence type="ECO:0000256" key="5">
    <source>
        <dbReference type="ARBA" id="ARBA00022676"/>
    </source>
</evidence>
<dbReference type="InterPro" id="IPR016093">
    <property type="entry name" value="MIR_motif"/>
</dbReference>
<comment type="similarity">
    <text evidence="3 14">Belongs to the glycosyltransferase 39 family.</text>
</comment>
<keyword evidence="6 14" id="KW-0808">Transferase</keyword>
<evidence type="ECO:0000256" key="12">
    <source>
        <dbReference type="ARBA" id="ARBA00045085"/>
    </source>
</evidence>
<dbReference type="InterPro" id="IPR036300">
    <property type="entry name" value="MIR_dom_sf"/>
</dbReference>
<keyword evidence="17" id="KW-1185">Reference proteome</keyword>
<dbReference type="Pfam" id="PF02366">
    <property type="entry name" value="PMT"/>
    <property type="match status" value="1"/>
</dbReference>
<dbReference type="SMART" id="SM00472">
    <property type="entry name" value="MIR"/>
    <property type="match status" value="3"/>
</dbReference>
<feature type="transmembrane region" description="Helical" evidence="14">
    <location>
        <begin position="221"/>
        <end position="254"/>
    </location>
</feature>
<sequence length="665" mass="75693">MNKEGLRYRAEKDPLLQYESTIEDEKDHPEHKVYKPKLIKQSRLQYFLGGDDWKTPTILIFLAFVTRIYKISWANFVVWDEAHFGKFASYYLKREFYFDVHPPLGKMLLGLSGVFAGYNGSFPFESGAVYPPELNYTVMRIFSASYGAMMVPMAYFTAIQLKMSHSAATLAAVMVLLDSALLTISRFILLDSMLLYFTCQSVFCFVTYRNYQRTTPFSTDWWFWMAATGVSIGCVASVKWVGLFAIALVGFHTISDLWDLLGDLKMPKKTYFMHWVARISCLIVIPVVIYLFSFWMHFLILNRSGSGDAQMSSLFQAGLEGNSFDQNPLEIAYGSKVSLKNNGHGGGLLHSHVQRYPTGSEQQQVTCYHHKDANNEFIITEPWTADQIPNGIPVDPEAKKDMNEDGTVRFLQDGDIIRLGKRMSITNINNILVHDQTSRNLHSHQVKAPITTKDNEVSCYGNATVGDANDHWKIELADDVRGKKNGRIRSLSSRFRLRHVTLGCLLRSEGVTLPEWGFKQAEVVCQKKADKWSNYNLWNVELHVNALLPPAGANVYRSRFFRDFLDLNVAMWTSNNALTPDPDKEPDGLTSSPYEWPLLTTGLRMCSWAEDAVKFFLIGHPIVWWCGAFSVLACITIFVFYIVRAKRKVADFDVKNGMSDSLNYI</sequence>